<reference evidence="2" key="2">
    <citation type="submission" date="2020-09" db="EMBL/GenBank/DDBJ databases">
        <authorList>
            <person name="Sun Q."/>
            <person name="Zhou Y."/>
        </authorList>
    </citation>
    <scope>NUCLEOTIDE SEQUENCE</scope>
    <source>
        <strain evidence="2">CGMCC 1.12160</strain>
    </source>
</reference>
<reference evidence="2" key="1">
    <citation type="journal article" date="2014" name="Int. J. Syst. Evol. Microbiol.">
        <title>Complete genome sequence of Corynebacterium casei LMG S-19264T (=DSM 44701T), isolated from a smear-ripened cheese.</title>
        <authorList>
            <consortium name="US DOE Joint Genome Institute (JGI-PGF)"/>
            <person name="Walter F."/>
            <person name="Albersmeier A."/>
            <person name="Kalinowski J."/>
            <person name="Ruckert C."/>
        </authorList>
    </citation>
    <scope>NUCLEOTIDE SEQUENCE</scope>
    <source>
        <strain evidence="2">CGMCC 1.12160</strain>
    </source>
</reference>
<comment type="caution">
    <text evidence="2">The sequence shown here is derived from an EMBL/GenBank/DDBJ whole genome shotgun (WGS) entry which is preliminary data.</text>
</comment>
<keyword evidence="3" id="KW-1185">Reference proteome</keyword>
<evidence type="ECO:0000313" key="3">
    <source>
        <dbReference type="Proteomes" id="UP000605670"/>
    </source>
</evidence>
<evidence type="ECO:0000256" key="1">
    <source>
        <dbReference type="SAM" id="MobiDB-lite"/>
    </source>
</evidence>
<dbReference type="AlphaFoldDB" id="A0A917F337"/>
<dbReference type="EMBL" id="BMEM01000001">
    <property type="protein sequence ID" value="GGF43835.1"/>
    <property type="molecule type" value="Genomic_DNA"/>
</dbReference>
<protein>
    <recommendedName>
        <fullName evidence="4">DUF3618 domain-containing protein</fullName>
    </recommendedName>
</protein>
<evidence type="ECO:0008006" key="4">
    <source>
        <dbReference type="Google" id="ProtNLM"/>
    </source>
</evidence>
<proteinExistence type="predicted"/>
<feature type="region of interest" description="Disordered" evidence="1">
    <location>
        <begin position="168"/>
        <end position="243"/>
    </location>
</feature>
<organism evidence="2 3">
    <name type="scientific">Ornithinimicrobium tianjinense</name>
    <dbReference type="NCBI Taxonomy" id="1195761"/>
    <lineage>
        <taxon>Bacteria</taxon>
        <taxon>Bacillati</taxon>
        <taxon>Actinomycetota</taxon>
        <taxon>Actinomycetes</taxon>
        <taxon>Micrococcales</taxon>
        <taxon>Ornithinimicrobiaceae</taxon>
        <taxon>Ornithinimicrobium</taxon>
    </lineage>
</organism>
<feature type="compositionally biased region" description="Polar residues" evidence="1">
    <location>
        <begin position="1"/>
        <end position="17"/>
    </location>
</feature>
<name>A0A917F337_9MICO</name>
<accession>A0A917F337</accession>
<sequence>MTMSDQAFDQDQRSPSTGDVAKQETATVAHDAKEAGRSVASTTGEEAKAVLGEAKSQIASLYDGVRTDLRDQAGTQQGRVAEAMRGLAGELGQMADGAQQGGGMASGLVRQVSERMDGAATWLSDRGPEEVLDEVKRYARRNPGTFLGICALVGLVGGRLTRGLRDEQQDQAGSGYAAPPPAAPAYSPHGTTTTMSTSTRSTSTTYAVEPGVADAGTVPSYGGRPSADVPGDVPPVTRGVGQP</sequence>
<feature type="compositionally biased region" description="Low complexity" evidence="1">
    <location>
        <begin position="184"/>
        <end position="205"/>
    </location>
</feature>
<feature type="region of interest" description="Disordered" evidence="1">
    <location>
        <begin position="1"/>
        <end position="45"/>
    </location>
</feature>
<evidence type="ECO:0000313" key="2">
    <source>
        <dbReference type="EMBL" id="GGF43835.1"/>
    </source>
</evidence>
<dbReference type="Proteomes" id="UP000605670">
    <property type="component" value="Unassembled WGS sequence"/>
</dbReference>
<gene>
    <name evidence="2" type="ORF">GCM10011366_09480</name>
</gene>